<accession>A0A6A4QKL7</accession>
<evidence type="ECO:0000313" key="2">
    <source>
        <dbReference type="Proteomes" id="UP000447434"/>
    </source>
</evidence>
<evidence type="ECO:0000313" key="1">
    <source>
        <dbReference type="EMBL" id="KAE9614253.1"/>
    </source>
</evidence>
<dbReference type="OrthoDB" id="9975579at2759"/>
<dbReference type="Proteomes" id="UP000447434">
    <property type="component" value="Chromosome 5"/>
</dbReference>
<protein>
    <submittedName>
        <fullName evidence="1">Uncharacterized protein</fullName>
    </submittedName>
</protein>
<reference evidence="2" key="1">
    <citation type="journal article" date="2020" name="Nat. Commun.">
        <title>Genome sequence of the cluster root forming white lupin.</title>
        <authorList>
            <person name="Hufnagel B."/>
            <person name="Marques A."/>
            <person name="Soriano A."/>
            <person name="Marques L."/>
            <person name="Divol F."/>
            <person name="Doumas P."/>
            <person name="Sallet E."/>
            <person name="Mancinotti D."/>
            <person name="Carrere S."/>
            <person name="Marande W."/>
            <person name="Arribat S."/>
            <person name="Keller J."/>
            <person name="Huneau C."/>
            <person name="Blein T."/>
            <person name="Aime D."/>
            <person name="Laguerre M."/>
            <person name="Taylor J."/>
            <person name="Schubert V."/>
            <person name="Nelson M."/>
            <person name="Geu-Flores F."/>
            <person name="Crespi M."/>
            <person name="Gallardo-Guerrero K."/>
            <person name="Delaux P.-M."/>
            <person name="Salse J."/>
            <person name="Berges H."/>
            <person name="Guyot R."/>
            <person name="Gouzy J."/>
            <person name="Peret B."/>
        </authorList>
    </citation>
    <scope>NUCLEOTIDE SEQUENCE [LARGE SCALE GENOMIC DNA]</scope>
    <source>
        <strain evidence="2">cv. Amiga</strain>
    </source>
</reference>
<dbReference type="AlphaFoldDB" id="A0A6A4QKL7"/>
<organism evidence="1 2">
    <name type="scientific">Lupinus albus</name>
    <name type="common">White lupine</name>
    <name type="synonym">Lupinus termis</name>
    <dbReference type="NCBI Taxonomy" id="3870"/>
    <lineage>
        <taxon>Eukaryota</taxon>
        <taxon>Viridiplantae</taxon>
        <taxon>Streptophyta</taxon>
        <taxon>Embryophyta</taxon>
        <taxon>Tracheophyta</taxon>
        <taxon>Spermatophyta</taxon>
        <taxon>Magnoliopsida</taxon>
        <taxon>eudicotyledons</taxon>
        <taxon>Gunneridae</taxon>
        <taxon>Pentapetalae</taxon>
        <taxon>rosids</taxon>
        <taxon>fabids</taxon>
        <taxon>Fabales</taxon>
        <taxon>Fabaceae</taxon>
        <taxon>Papilionoideae</taxon>
        <taxon>50 kb inversion clade</taxon>
        <taxon>genistoids sensu lato</taxon>
        <taxon>core genistoids</taxon>
        <taxon>Genisteae</taxon>
        <taxon>Lupinus</taxon>
    </lineage>
</organism>
<keyword evidence="2" id="KW-1185">Reference proteome</keyword>
<proteinExistence type="predicted"/>
<name>A0A6A4QKL7_LUPAL</name>
<gene>
    <name evidence="1" type="ORF">Lalb_Chr05g0225981</name>
</gene>
<dbReference type="EMBL" id="WOCE01000005">
    <property type="protein sequence ID" value="KAE9614253.1"/>
    <property type="molecule type" value="Genomic_DNA"/>
</dbReference>
<comment type="caution">
    <text evidence="1">The sequence shown here is derived from an EMBL/GenBank/DDBJ whole genome shotgun (WGS) entry which is preliminary data.</text>
</comment>
<sequence length="59" mass="6646">MVQDISPFAEVIAEKVFRVYMMDFSGGGITKNYTADESSMHADPSKCEFLTHHLQVHVV</sequence>